<dbReference type="EMBL" id="JPME01000002">
    <property type="protein sequence ID" value="KEZ91696.1"/>
    <property type="molecule type" value="Genomic_DNA"/>
</dbReference>
<evidence type="ECO:0000313" key="3">
    <source>
        <dbReference type="Proteomes" id="UP000028525"/>
    </source>
</evidence>
<feature type="transmembrane region" description="Helical" evidence="1">
    <location>
        <begin position="149"/>
        <end position="172"/>
    </location>
</feature>
<keyword evidence="1" id="KW-0812">Transmembrane</keyword>
<comment type="caution">
    <text evidence="2">The sequence shown here is derived from an EMBL/GenBank/DDBJ whole genome shotgun (WGS) entry which is preliminary data.</text>
</comment>
<dbReference type="OrthoDB" id="9795813at2"/>
<gene>
    <name evidence="2" type="ORF">IO98_00500</name>
</gene>
<keyword evidence="3" id="KW-1185">Reference proteome</keyword>
<feature type="transmembrane region" description="Helical" evidence="1">
    <location>
        <begin position="101"/>
        <end position="119"/>
    </location>
</feature>
<evidence type="ECO:0000313" key="2">
    <source>
        <dbReference type="EMBL" id="KEZ91696.1"/>
    </source>
</evidence>
<reference evidence="2 3" key="1">
    <citation type="submission" date="2014-07" db="EMBL/GenBank/DDBJ databases">
        <title>Draft genome of Clostridium celerecrescens 152B isolated from sediments associated with methane hydrate from Krishna Godavari basin.</title>
        <authorList>
            <person name="Honkalas V.S."/>
            <person name="Dabir A.P."/>
            <person name="Arora P."/>
            <person name="Dhakephalkar P.K."/>
        </authorList>
    </citation>
    <scope>NUCLEOTIDE SEQUENCE [LARGE SCALE GENOMIC DNA]</scope>
    <source>
        <strain evidence="2 3">152B</strain>
    </source>
</reference>
<dbReference type="Proteomes" id="UP000028525">
    <property type="component" value="Unassembled WGS sequence"/>
</dbReference>
<dbReference type="RefSeq" id="WP_038277023.1">
    <property type="nucleotide sequence ID" value="NZ_JPME01000002.1"/>
</dbReference>
<feature type="transmembrane region" description="Helical" evidence="1">
    <location>
        <begin position="50"/>
        <end position="69"/>
    </location>
</feature>
<dbReference type="Pfam" id="PF09515">
    <property type="entry name" value="Thia_YuaJ"/>
    <property type="match status" value="1"/>
</dbReference>
<accession>A0A084JRW2</accession>
<keyword evidence="1" id="KW-1133">Transmembrane helix</keyword>
<organism evidence="2 3">
    <name type="scientific">Lacrimispora celerecrescens</name>
    <dbReference type="NCBI Taxonomy" id="29354"/>
    <lineage>
        <taxon>Bacteria</taxon>
        <taxon>Bacillati</taxon>
        <taxon>Bacillota</taxon>
        <taxon>Clostridia</taxon>
        <taxon>Lachnospirales</taxon>
        <taxon>Lachnospiraceae</taxon>
        <taxon>Lacrimispora</taxon>
    </lineage>
</organism>
<dbReference type="STRING" id="29354.IO98_00500"/>
<keyword evidence="1" id="KW-0472">Membrane</keyword>
<feature type="transmembrane region" description="Helical" evidence="1">
    <location>
        <begin position="20"/>
        <end position="38"/>
    </location>
</feature>
<feature type="transmembrane region" description="Helical" evidence="1">
    <location>
        <begin position="192"/>
        <end position="213"/>
    </location>
</feature>
<protein>
    <submittedName>
        <fullName evidence="2">Proton-coupled thiamine transporter YuaJ</fullName>
    </submittedName>
</protein>
<sequence>MSFFLTYSAESEEYLLKPAGYLLVIVLFAAIFFALHLLGRSSSKSQKLQTRQLVYCAGAMALATVTSFIKVASLPFGGSVTLFSMMFICLIGYVYGVKAGITTGVAYGILQFITNPYIFAPIQVLLDYPLAFGALGLSGLFSNKKHGLVAGYIVGVTGRYLFHVISGYIFFASYTPEGISPLAYTLGYNATYILPELVLTVLVLYFPPVLGAIGQVKRQALNG</sequence>
<dbReference type="GO" id="GO:0015234">
    <property type="term" value="F:thiamine transmembrane transporter activity"/>
    <property type="evidence" value="ECO:0007669"/>
    <property type="project" value="InterPro"/>
</dbReference>
<dbReference type="GO" id="GO:0005886">
    <property type="term" value="C:plasma membrane"/>
    <property type="evidence" value="ECO:0007669"/>
    <property type="project" value="InterPro"/>
</dbReference>
<dbReference type="InterPro" id="IPR012651">
    <property type="entry name" value="Thia_Transptr_ThiT"/>
</dbReference>
<feature type="transmembrane region" description="Helical" evidence="1">
    <location>
        <begin position="75"/>
        <end position="94"/>
    </location>
</feature>
<evidence type="ECO:0000256" key="1">
    <source>
        <dbReference type="SAM" id="Phobius"/>
    </source>
</evidence>
<proteinExistence type="predicted"/>
<dbReference type="Gene3D" id="1.10.1760.20">
    <property type="match status" value="1"/>
</dbReference>
<dbReference type="NCBIfam" id="TIGR02357">
    <property type="entry name" value="ECF_ThiT_YuaJ"/>
    <property type="match status" value="1"/>
</dbReference>
<name>A0A084JRW2_9FIRM</name>
<dbReference type="AlphaFoldDB" id="A0A084JRW2"/>